<dbReference type="SUPFAM" id="SSF55811">
    <property type="entry name" value="Nudix"/>
    <property type="match status" value="1"/>
</dbReference>
<keyword evidence="7" id="KW-1185">Reference proteome</keyword>
<dbReference type="Proteomes" id="UP000199150">
    <property type="component" value="Unassembled WGS sequence"/>
</dbReference>
<evidence type="ECO:0000256" key="3">
    <source>
        <dbReference type="ARBA" id="ARBA00022801"/>
    </source>
</evidence>
<feature type="domain" description="Nudix hydrolase" evidence="5">
    <location>
        <begin position="3"/>
        <end position="137"/>
    </location>
</feature>
<dbReference type="EMBL" id="FMTS01000001">
    <property type="protein sequence ID" value="SCW36436.1"/>
    <property type="molecule type" value="Genomic_DNA"/>
</dbReference>
<organism evidence="6 7">
    <name type="scientific">Asticcacaulis taihuensis</name>
    <dbReference type="NCBI Taxonomy" id="260084"/>
    <lineage>
        <taxon>Bacteria</taxon>
        <taxon>Pseudomonadati</taxon>
        <taxon>Pseudomonadota</taxon>
        <taxon>Alphaproteobacteria</taxon>
        <taxon>Caulobacterales</taxon>
        <taxon>Caulobacteraceae</taxon>
        <taxon>Asticcacaulis</taxon>
    </lineage>
</organism>
<dbReference type="CDD" id="cd04666">
    <property type="entry name" value="NUDIX_DIPP2_like_Nudt4"/>
    <property type="match status" value="1"/>
</dbReference>
<name>A0A1G4PVZ5_9CAUL</name>
<dbReference type="Gene3D" id="3.90.79.10">
    <property type="entry name" value="Nucleoside Triphosphate Pyrophosphohydrolase"/>
    <property type="match status" value="1"/>
</dbReference>
<comment type="cofactor">
    <cofactor evidence="1">
        <name>Mg(2+)</name>
        <dbReference type="ChEBI" id="CHEBI:18420"/>
    </cofactor>
</comment>
<evidence type="ECO:0000256" key="4">
    <source>
        <dbReference type="ARBA" id="ARBA00022842"/>
    </source>
</evidence>
<proteinExistence type="predicted"/>
<dbReference type="AlphaFoldDB" id="A0A1G4PVZ5"/>
<keyword evidence="2" id="KW-0479">Metal-binding</keyword>
<dbReference type="PROSITE" id="PS51462">
    <property type="entry name" value="NUDIX"/>
    <property type="match status" value="1"/>
</dbReference>
<accession>A0A1G4PVZ5</accession>
<dbReference type="STRING" id="260084.SAMN02927928_0707"/>
<dbReference type="InterPro" id="IPR047198">
    <property type="entry name" value="DDP-like_NUDIX"/>
</dbReference>
<evidence type="ECO:0000259" key="5">
    <source>
        <dbReference type="PROSITE" id="PS51462"/>
    </source>
</evidence>
<dbReference type="GO" id="GO:0005737">
    <property type="term" value="C:cytoplasm"/>
    <property type="evidence" value="ECO:0007669"/>
    <property type="project" value="TreeGrafter"/>
</dbReference>
<keyword evidence="4" id="KW-0460">Magnesium</keyword>
<reference evidence="7" key="1">
    <citation type="submission" date="2016-10" db="EMBL/GenBank/DDBJ databases">
        <authorList>
            <person name="Varghese N."/>
            <person name="Submissions S."/>
        </authorList>
    </citation>
    <scope>NUCLEOTIDE SEQUENCE [LARGE SCALE GENOMIC DNA]</scope>
    <source>
        <strain evidence="7">CGMCC 1.3431</strain>
    </source>
</reference>
<dbReference type="RefSeq" id="WP_170828171.1">
    <property type="nucleotide sequence ID" value="NZ_CBCRYE010000001.1"/>
</dbReference>
<dbReference type="GO" id="GO:0046872">
    <property type="term" value="F:metal ion binding"/>
    <property type="evidence" value="ECO:0007669"/>
    <property type="project" value="UniProtKB-KW"/>
</dbReference>
<evidence type="ECO:0000313" key="6">
    <source>
        <dbReference type="EMBL" id="SCW36436.1"/>
    </source>
</evidence>
<sequence length="142" mass="15868">MDLSYRQIGALPYRLTPAGEREVLLVTSRGTRQWIIPKGWPMDDFTDPDAAAREAYEEAGLIGEIATKPVGTFTYMKQPKGAEAPAEIVVDVYPMRIDRQLAFWPEASQRQTAWMSPALAHTMVSNPTLRMLLATWSADPDS</sequence>
<dbReference type="Pfam" id="PF00293">
    <property type="entry name" value="NUDIX"/>
    <property type="match status" value="1"/>
</dbReference>
<dbReference type="PANTHER" id="PTHR12629:SF0">
    <property type="entry name" value="DIPHOSPHOINOSITOL-POLYPHOSPHATE DIPHOSPHATASE"/>
    <property type="match status" value="1"/>
</dbReference>
<dbReference type="PANTHER" id="PTHR12629">
    <property type="entry name" value="DIPHOSPHOINOSITOL POLYPHOSPHATE PHOSPHOHYDROLASE"/>
    <property type="match status" value="1"/>
</dbReference>
<evidence type="ECO:0000256" key="1">
    <source>
        <dbReference type="ARBA" id="ARBA00001946"/>
    </source>
</evidence>
<evidence type="ECO:0000313" key="7">
    <source>
        <dbReference type="Proteomes" id="UP000199150"/>
    </source>
</evidence>
<dbReference type="GO" id="GO:0016462">
    <property type="term" value="F:pyrophosphatase activity"/>
    <property type="evidence" value="ECO:0007669"/>
    <property type="project" value="InterPro"/>
</dbReference>
<protein>
    <submittedName>
        <fullName evidence="6">NUDIX domain-containing protein</fullName>
    </submittedName>
</protein>
<keyword evidence="3" id="KW-0378">Hydrolase</keyword>
<dbReference type="InterPro" id="IPR015797">
    <property type="entry name" value="NUDIX_hydrolase-like_dom_sf"/>
</dbReference>
<gene>
    <name evidence="6" type="ORF">SAMN02927928_0707</name>
</gene>
<dbReference type="InterPro" id="IPR000086">
    <property type="entry name" value="NUDIX_hydrolase_dom"/>
</dbReference>
<evidence type="ECO:0000256" key="2">
    <source>
        <dbReference type="ARBA" id="ARBA00022723"/>
    </source>
</evidence>